<feature type="compositionally biased region" description="Basic and acidic residues" evidence="1">
    <location>
        <begin position="165"/>
        <end position="177"/>
    </location>
</feature>
<protein>
    <submittedName>
        <fullName evidence="3">HSF_DOMAIN domain-containing protein</fullName>
    </submittedName>
</protein>
<feature type="compositionally biased region" description="Low complexity" evidence="1">
    <location>
        <begin position="191"/>
        <end position="210"/>
    </location>
</feature>
<accession>A0A1I7UUY0</accession>
<proteinExistence type="predicted"/>
<dbReference type="WBParaSite" id="Csp11.Scaffold630.g19601.t1">
    <property type="protein sequence ID" value="Csp11.Scaffold630.g19601.t1"/>
    <property type="gene ID" value="Csp11.Scaffold630.g19601"/>
</dbReference>
<feature type="compositionally biased region" description="Polar residues" evidence="1">
    <location>
        <begin position="261"/>
        <end position="271"/>
    </location>
</feature>
<feature type="region of interest" description="Disordered" evidence="1">
    <location>
        <begin position="32"/>
        <end position="55"/>
    </location>
</feature>
<dbReference type="eggNOG" id="KOG0956">
    <property type="taxonomic scope" value="Eukaryota"/>
</dbReference>
<dbReference type="STRING" id="1561998.A0A1I7UUY0"/>
<feature type="region of interest" description="Disordered" evidence="1">
    <location>
        <begin position="539"/>
        <end position="563"/>
    </location>
</feature>
<evidence type="ECO:0000256" key="1">
    <source>
        <dbReference type="SAM" id="MobiDB-lite"/>
    </source>
</evidence>
<evidence type="ECO:0000313" key="2">
    <source>
        <dbReference type="Proteomes" id="UP000095282"/>
    </source>
</evidence>
<reference evidence="3" key="1">
    <citation type="submission" date="2016-11" db="UniProtKB">
        <authorList>
            <consortium name="WormBaseParasite"/>
        </authorList>
    </citation>
    <scope>IDENTIFICATION</scope>
</reference>
<organism evidence="2 3">
    <name type="scientific">Caenorhabditis tropicalis</name>
    <dbReference type="NCBI Taxonomy" id="1561998"/>
    <lineage>
        <taxon>Eukaryota</taxon>
        <taxon>Metazoa</taxon>
        <taxon>Ecdysozoa</taxon>
        <taxon>Nematoda</taxon>
        <taxon>Chromadorea</taxon>
        <taxon>Rhabditida</taxon>
        <taxon>Rhabditina</taxon>
        <taxon>Rhabditomorpha</taxon>
        <taxon>Rhabditoidea</taxon>
        <taxon>Rhabditidae</taxon>
        <taxon>Peloderinae</taxon>
        <taxon>Caenorhabditis</taxon>
    </lineage>
</organism>
<evidence type="ECO:0000313" key="3">
    <source>
        <dbReference type="WBParaSite" id="Csp11.Scaffold630.g19601.t1"/>
    </source>
</evidence>
<keyword evidence="2" id="KW-1185">Reference proteome</keyword>
<dbReference type="Proteomes" id="UP000095282">
    <property type="component" value="Unplaced"/>
</dbReference>
<dbReference type="InterPro" id="IPR049773">
    <property type="entry name" value="AF10-like_CC"/>
</dbReference>
<name>A0A1I7UUY0_9PELO</name>
<feature type="region of interest" description="Disordered" evidence="1">
    <location>
        <begin position="243"/>
        <end position="298"/>
    </location>
</feature>
<sequence length="563" mass="58811">MLADPIRPATPPSVASVANSIHSVKLEDTKVFSPGFSPPLTTSSRSSVALEHSTPPLPKSGPLVITMANGNAETTVGTHCLQQLQIQSAAAAAAAAASGGGTDLNGYPGPSQLSSFMHEIPARNTTSVASLLPPGAHEYHLNGSGDEEKTVKAVLTAPLTKAKRMRDAKGDLVDKTAKRPRANARPPAPLGSANSTNSSSTTSSGTAVGKSASMQRLMNLVQPVVSEVVTDFQRDRVAERRAAVAQTLPSTSNGAPEVTTPPLQNGSTTEQPTTATINGTTPPPPPTLSNGAPTTSNQRLNLPSFMEQLLERQWDQGSSLLMANAHFDVAQLLSCLFQLKSENVRLEDNLATLRKRRDYLFALNTRLSEVNCIDVVKQREPVVPKQEIHKPEPTVLPANHSSQLFEDVKPPAKQTKKATVVTTPATPVVQQNHRTTTPSTTAVAPPITPANLTAAVSAANDIAASLSPDRMPNGAATQAALIRLYGSMSHMDPAVAAQFSMMSNFPGGVNQAIFSRLLATAQPAAAMANIASMMNGGMPTAASVATSSPSSTTIPSIPTPNGK</sequence>
<dbReference type="CDD" id="cd20901">
    <property type="entry name" value="CC_AF10"/>
    <property type="match status" value="1"/>
</dbReference>
<feature type="region of interest" description="Disordered" evidence="1">
    <location>
        <begin position="162"/>
        <end position="210"/>
    </location>
</feature>
<dbReference type="AlphaFoldDB" id="A0A1I7UUY0"/>